<sequence>MIPVLGAAKRILMIKASIHDFQNGCPESEIENPKTTARITEPSDALPDVSSSVGVLADDPRNIVTLIEEEYNEISQKIIVVDNANAVRDCSFLIVQNASSKLQ</sequence>
<accession>A0A183DFC1</accession>
<dbReference type="EMBL" id="UYRT01019127">
    <property type="protein sequence ID" value="VDK58239.1"/>
    <property type="molecule type" value="Genomic_DNA"/>
</dbReference>
<keyword evidence="2" id="KW-1185">Reference proteome</keyword>
<dbReference type="AlphaFoldDB" id="A0A183DFC1"/>
<protein>
    <submittedName>
        <fullName evidence="3">Glycosyltransferase</fullName>
    </submittedName>
</protein>
<dbReference type="WBParaSite" id="GPUH_0000742101-mRNA-1">
    <property type="protein sequence ID" value="GPUH_0000742101-mRNA-1"/>
    <property type="gene ID" value="GPUH_0000742101"/>
</dbReference>
<name>A0A183DFC1_9BILA</name>
<proteinExistence type="predicted"/>
<organism evidence="3">
    <name type="scientific">Gongylonema pulchrum</name>
    <dbReference type="NCBI Taxonomy" id="637853"/>
    <lineage>
        <taxon>Eukaryota</taxon>
        <taxon>Metazoa</taxon>
        <taxon>Ecdysozoa</taxon>
        <taxon>Nematoda</taxon>
        <taxon>Chromadorea</taxon>
        <taxon>Rhabditida</taxon>
        <taxon>Spirurina</taxon>
        <taxon>Spiruromorpha</taxon>
        <taxon>Spiruroidea</taxon>
        <taxon>Gongylonematidae</taxon>
        <taxon>Gongylonema</taxon>
    </lineage>
</organism>
<dbReference type="Proteomes" id="UP000271098">
    <property type="component" value="Unassembled WGS sequence"/>
</dbReference>
<dbReference type="OrthoDB" id="410592at2759"/>
<gene>
    <name evidence="1" type="ORF">GPUH_LOCUS7411</name>
</gene>
<evidence type="ECO:0000313" key="2">
    <source>
        <dbReference type="Proteomes" id="UP000271098"/>
    </source>
</evidence>
<evidence type="ECO:0000313" key="3">
    <source>
        <dbReference type="WBParaSite" id="GPUH_0000742101-mRNA-1"/>
    </source>
</evidence>
<reference evidence="1 2" key="2">
    <citation type="submission" date="2018-11" db="EMBL/GenBank/DDBJ databases">
        <authorList>
            <consortium name="Pathogen Informatics"/>
        </authorList>
    </citation>
    <scope>NUCLEOTIDE SEQUENCE [LARGE SCALE GENOMIC DNA]</scope>
</reference>
<evidence type="ECO:0000313" key="1">
    <source>
        <dbReference type="EMBL" id="VDK58239.1"/>
    </source>
</evidence>
<reference evidence="3" key="1">
    <citation type="submission" date="2016-06" db="UniProtKB">
        <authorList>
            <consortium name="WormBaseParasite"/>
        </authorList>
    </citation>
    <scope>IDENTIFICATION</scope>
</reference>